<dbReference type="InterPro" id="IPR036995">
    <property type="entry name" value="MPG_sf"/>
</dbReference>
<keyword evidence="7" id="KW-1185">Reference proteome</keyword>
<dbReference type="CDD" id="cd00540">
    <property type="entry name" value="AAG"/>
    <property type="match status" value="1"/>
</dbReference>
<evidence type="ECO:0000256" key="1">
    <source>
        <dbReference type="ARBA" id="ARBA00009232"/>
    </source>
</evidence>
<dbReference type="Proteomes" id="UP000054837">
    <property type="component" value="Unassembled WGS sequence"/>
</dbReference>
<dbReference type="HAMAP" id="MF_00527">
    <property type="entry name" value="3MGH"/>
    <property type="match status" value="1"/>
</dbReference>
<reference evidence="6 7" key="1">
    <citation type="submission" date="2015-12" db="EMBL/GenBank/DDBJ databases">
        <title>Serinicoccus chungangenesis strain CD08_5 genome sequencing and assembly.</title>
        <authorList>
            <person name="Chander A.M."/>
            <person name="Kaur G."/>
            <person name="Nair G.R."/>
            <person name="Dhawan D.K."/>
            <person name="Kochhar R.K."/>
            <person name="Mayilraj S."/>
            <person name="Bhadada S.K."/>
        </authorList>
    </citation>
    <scope>NUCLEOTIDE SEQUENCE [LARGE SCALE GENOMIC DNA]</scope>
    <source>
        <strain evidence="6 7">CD08_5</strain>
    </source>
</reference>
<dbReference type="AlphaFoldDB" id="A0A0W8I1P4"/>
<keyword evidence="4 5" id="KW-0234">DNA repair</keyword>
<dbReference type="Pfam" id="PF02245">
    <property type="entry name" value="Pur_DNA_glyco"/>
    <property type="match status" value="1"/>
</dbReference>
<dbReference type="GO" id="GO:0003677">
    <property type="term" value="F:DNA binding"/>
    <property type="evidence" value="ECO:0007669"/>
    <property type="project" value="InterPro"/>
</dbReference>
<dbReference type="NCBIfam" id="TIGR00567">
    <property type="entry name" value="3mg"/>
    <property type="match status" value="1"/>
</dbReference>
<evidence type="ECO:0000313" key="7">
    <source>
        <dbReference type="Proteomes" id="UP000054837"/>
    </source>
</evidence>
<dbReference type="EMBL" id="LQBL01000032">
    <property type="protein sequence ID" value="KUG51439.1"/>
    <property type="molecule type" value="Genomic_DNA"/>
</dbReference>
<dbReference type="GO" id="GO:0006284">
    <property type="term" value="P:base-excision repair"/>
    <property type="evidence" value="ECO:0007669"/>
    <property type="project" value="InterPro"/>
</dbReference>
<organism evidence="6 7">
    <name type="scientific">Serinicoccus chungangensis</name>
    <dbReference type="NCBI Taxonomy" id="767452"/>
    <lineage>
        <taxon>Bacteria</taxon>
        <taxon>Bacillati</taxon>
        <taxon>Actinomycetota</taxon>
        <taxon>Actinomycetes</taxon>
        <taxon>Micrococcales</taxon>
        <taxon>Ornithinimicrobiaceae</taxon>
        <taxon>Serinicoccus</taxon>
    </lineage>
</organism>
<dbReference type="SUPFAM" id="SSF50486">
    <property type="entry name" value="FMT C-terminal domain-like"/>
    <property type="match status" value="1"/>
</dbReference>
<sequence>MDIQIRGSATEVACALLGCLLVRDAAEGRTVLRITETEAYAGGDDPASHAWRGETERTRAMFGRAGLLYVYRAYGAHWACNVVTGTEGIASAVLLRAGEVVEGEALALERRGSLPAHKLASGPGNLARALGITGEDYGTDLLDRESPVWLEPGKPVETISSGPRVGVSRAADVPWRFWITGDGTVSTYRRSPRADAKGVAR</sequence>
<dbReference type="STRING" id="767452.AVL62_08785"/>
<dbReference type="GO" id="GO:0003905">
    <property type="term" value="F:alkylbase DNA N-glycosylase activity"/>
    <property type="evidence" value="ECO:0007669"/>
    <property type="project" value="InterPro"/>
</dbReference>
<dbReference type="Gene3D" id="3.10.300.10">
    <property type="entry name" value="Methylpurine-DNA glycosylase (MPG)"/>
    <property type="match status" value="1"/>
</dbReference>
<evidence type="ECO:0000256" key="5">
    <source>
        <dbReference type="HAMAP-Rule" id="MF_00527"/>
    </source>
</evidence>
<evidence type="ECO:0000256" key="2">
    <source>
        <dbReference type="ARBA" id="ARBA00022763"/>
    </source>
</evidence>
<comment type="similarity">
    <text evidence="1 5">Belongs to the DNA glycosylase MPG family.</text>
</comment>
<keyword evidence="3 5" id="KW-0378">Hydrolase</keyword>
<proteinExistence type="inferred from homology"/>
<dbReference type="InterPro" id="IPR011034">
    <property type="entry name" value="Formyl_transferase-like_C_sf"/>
</dbReference>
<dbReference type="EC" id="3.2.2.-" evidence="5"/>
<dbReference type="RefSeq" id="WP_058892335.1">
    <property type="nucleotide sequence ID" value="NZ_LQBL01000032.1"/>
</dbReference>
<dbReference type="InterPro" id="IPR003180">
    <property type="entry name" value="MPG"/>
</dbReference>
<evidence type="ECO:0000256" key="3">
    <source>
        <dbReference type="ARBA" id="ARBA00022801"/>
    </source>
</evidence>
<accession>A0A0W8I1P4</accession>
<dbReference type="OrthoDB" id="9794313at2"/>
<dbReference type="PANTHER" id="PTHR10429:SF0">
    <property type="entry name" value="DNA-3-METHYLADENINE GLYCOSYLASE"/>
    <property type="match status" value="1"/>
</dbReference>
<protein>
    <recommendedName>
        <fullName evidence="5">Putative 3-methyladenine DNA glycosylase</fullName>
        <ecNumber evidence="5">3.2.2.-</ecNumber>
    </recommendedName>
</protein>
<comment type="caution">
    <text evidence="6">The sequence shown here is derived from an EMBL/GenBank/DDBJ whole genome shotgun (WGS) entry which is preliminary data.</text>
</comment>
<name>A0A0W8I1P4_9MICO</name>
<gene>
    <name evidence="6" type="ORF">AVL62_08785</name>
</gene>
<evidence type="ECO:0000256" key="4">
    <source>
        <dbReference type="ARBA" id="ARBA00023204"/>
    </source>
</evidence>
<evidence type="ECO:0000313" key="6">
    <source>
        <dbReference type="EMBL" id="KUG51439.1"/>
    </source>
</evidence>
<dbReference type="PANTHER" id="PTHR10429">
    <property type="entry name" value="DNA-3-METHYLADENINE GLYCOSYLASE"/>
    <property type="match status" value="1"/>
</dbReference>
<dbReference type="NCBIfam" id="NF002003">
    <property type="entry name" value="PRK00802.1-3"/>
    <property type="match status" value="1"/>
</dbReference>
<keyword evidence="2 5" id="KW-0227">DNA damage</keyword>